<feature type="region of interest" description="Disordered" evidence="1">
    <location>
        <begin position="111"/>
        <end position="135"/>
    </location>
</feature>
<feature type="transmembrane region" description="Helical" evidence="2">
    <location>
        <begin position="154"/>
        <end position="175"/>
    </location>
</feature>
<name>A0A921ISM9_9ACTN</name>
<evidence type="ECO:0000313" key="3">
    <source>
        <dbReference type="EMBL" id="HJG32029.1"/>
    </source>
</evidence>
<accession>A0A921ISM9</accession>
<feature type="compositionally biased region" description="Polar residues" evidence="1">
    <location>
        <begin position="191"/>
        <end position="205"/>
    </location>
</feature>
<protein>
    <submittedName>
        <fullName evidence="3">Uncharacterized protein</fullName>
    </submittedName>
</protein>
<keyword evidence="2" id="KW-0812">Transmembrane</keyword>
<dbReference type="EMBL" id="DYVF01000071">
    <property type="protein sequence ID" value="HJG32029.1"/>
    <property type="molecule type" value="Genomic_DNA"/>
</dbReference>
<evidence type="ECO:0000256" key="2">
    <source>
        <dbReference type="SAM" id="Phobius"/>
    </source>
</evidence>
<proteinExistence type="predicted"/>
<dbReference type="AlphaFoldDB" id="A0A921ISM9"/>
<feature type="region of interest" description="Disordered" evidence="1">
    <location>
        <begin position="1"/>
        <end position="20"/>
    </location>
</feature>
<keyword evidence="2" id="KW-0472">Membrane</keyword>
<sequence length="306" mass="30939">MAAYSDNYTSRRRTRVYQPPQSTQVLKHETIGQTQAIPPKKKLFDGVSVAQIIAGAAAAATSVALASYIGIAGSIIGAAVSSVVTVVSSQIYRRFLDVSARKLKDAGAIAQASMRTSQNDDQASPNQGVRGARIAPVNLRERAAAERSATQKKVVAFSILAAVVAVAVCAAAIWFGTSGEGIGEKTAPLIPTTTQSVDTGTQQTVDDGGAQLPATTEDDANAVQPDTATSPADGTTQTEPETPQDQQTTDATTPPADSAGNTTSDTTGSGTSDSSSSTGTDTNAGNPTTTPSSGADTSSAAASSAN</sequence>
<feature type="compositionally biased region" description="Polar residues" evidence="1">
    <location>
        <begin position="224"/>
        <end position="234"/>
    </location>
</feature>
<feature type="transmembrane region" description="Helical" evidence="2">
    <location>
        <begin position="71"/>
        <end position="92"/>
    </location>
</feature>
<organism evidence="3 4">
    <name type="scientific">Collinsella ihumii</name>
    <dbReference type="NCBI Taxonomy" id="1720204"/>
    <lineage>
        <taxon>Bacteria</taxon>
        <taxon>Bacillati</taxon>
        <taxon>Actinomycetota</taxon>
        <taxon>Coriobacteriia</taxon>
        <taxon>Coriobacteriales</taxon>
        <taxon>Coriobacteriaceae</taxon>
        <taxon>Collinsella</taxon>
    </lineage>
</organism>
<dbReference type="Proteomes" id="UP000746751">
    <property type="component" value="Unassembled WGS sequence"/>
</dbReference>
<feature type="compositionally biased region" description="Low complexity" evidence="1">
    <location>
        <begin position="235"/>
        <end position="306"/>
    </location>
</feature>
<evidence type="ECO:0000256" key="1">
    <source>
        <dbReference type="SAM" id="MobiDB-lite"/>
    </source>
</evidence>
<gene>
    <name evidence="3" type="ORF">K8U80_11660</name>
</gene>
<evidence type="ECO:0000313" key="4">
    <source>
        <dbReference type="Proteomes" id="UP000746751"/>
    </source>
</evidence>
<reference evidence="3" key="1">
    <citation type="journal article" date="2021" name="PeerJ">
        <title>Extensive microbial diversity within the chicken gut microbiome revealed by metagenomics and culture.</title>
        <authorList>
            <person name="Gilroy R."/>
            <person name="Ravi A."/>
            <person name="Getino M."/>
            <person name="Pursley I."/>
            <person name="Horton D.L."/>
            <person name="Alikhan N.F."/>
            <person name="Baker D."/>
            <person name="Gharbi K."/>
            <person name="Hall N."/>
            <person name="Watson M."/>
            <person name="Adriaenssens E.M."/>
            <person name="Foster-Nyarko E."/>
            <person name="Jarju S."/>
            <person name="Secka A."/>
            <person name="Antonio M."/>
            <person name="Oren A."/>
            <person name="Chaudhuri R.R."/>
            <person name="La Ragione R."/>
            <person name="Hildebrand F."/>
            <person name="Pallen M.J."/>
        </authorList>
    </citation>
    <scope>NUCLEOTIDE SEQUENCE</scope>
    <source>
        <strain evidence="3">ChiGjej2B2-7701</strain>
    </source>
</reference>
<keyword evidence="2" id="KW-1133">Transmembrane helix</keyword>
<feature type="region of interest" description="Disordered" evidence="1">
    <location>
        <begin position="180"/>
        <end position="306"/>
    </location>
</feature>
<comment type="caution">
    <text evidence="3">The sequence shown here is derived from an EMBL/GenBank/DDBJ whole genome shotgun (WGS) entry which is preliminary data.</text>
</comment>
<feature type="compositionally biased region" description="Polar residues" evidence="1">
    <location>
        <begin position="113"/>
        <end position="127"/>
    </location>
</feature>
<reference evidence="3" key="2">
    <citation type="submission" date="2021-09" db="EMBL/GenBank/DDBJ databases">
        <authorList>
            <person name="Gilroy R."/>
        </authorList>
    </citation>
    <scope>NUCLEOTIDE SEQUENCE</scope>
    <source>
        <strain evidence="3">ChiGjej2B2-7701</strain>
    </source>
</reference>
<feature type="transmembrane region" description="Helical" evidence="2">
    <location>
        <begin position="43"/>
        <end position="65"/>
    </location>
</feature>